<accession>A0A9P7KKV8</accession>
<evidence type="ECO:0000313" key="2">
    <source>
        <dbReference type="Proteomes" id="UP000717328"/>
    </source>
</evidence>
<dbReference type="OrthoDB" id="2011702at2759"/>
<reference evidence="1" key="1">
    <citation type="submission" date="2021-02" db="EMBL/GenBank/DDBJ databases">
        <authorList>
            <person name="Nieuwenhuis M."/>
            <person name="Van De Peppel L.J.J."/>
        </authorList>
    </citation>
    <scope>NUCLEOTIDE SEQUENCE</scope>
    <source>
        <strain evidence="1">D49</strain>
    </source>
</reference>
<proteinExistence type="predicted"/>
<organism evidence="1 2">
    <name type="scientific">Sphagnurus paluster</name>
    <dbReference type="NCBI Taxonomy" id="117069"/>
    <lineage>
        <taxon>Eukaryota</taxon>
        <taxon>Fungi</taxon>
        <taxon>Dikarya</taxon>
        <taxon>Basidiomycota</taxon>
        <taxon>Agaricomycotina</taxon>
        <taxon>Agaricomycetes</taxon>
        <taxon>Agaricomycetidae</taxon>
        <taxon>Agaricales</taxon>
        <taxon>Tricholomatineae</taxon>
        <taxon>Lyophyllaceae</taxon>
        <taxon>Sphagnurus</taxon>
    </lineage>
</organism>
<sequence>MPRRSGIFAEKVLLELANDPRSILNEDLVEATLNLKTPLAFISDSDYLSMRKVALVSKDGLPAVAEELMFSSNHPLSLRRLRTLRVSLAIMERELEDPEGEWRTLEAFWDENSPGIVGCLIDILVGVASDLNAHFFVSQPPQMNQAVAEQLFLIADELLRLITELTPAFPLTAHATVRLTIATADIFACTDAADMIYSQTSRAYVAARGTRQACLDLVYAFSDPEVTAEPNRLGAEVVFRTLLQHVGRSGHRDPVYHALQVFTMVDHILPEPNAMLYDEGEPSHWVTFILPNVLDEIRSFLHLLDPENRGHIVKRLIRLDNDVIGIGAWLLTEELRDTTKKIEDLASHSHMENYRIALQYQVTLSLQFVVDLAKPTSSSSKWCLNAIITTPDLAFALNAALMALLDGQYTSKHIQDLTVALAPSAVSFEADLGFTLLLATLRAARQVSLHDPLLVNASAILRNLPSTVNPEPLRPEIGQTLSALASRKLESSSVESILSILKWLLEQTNTKLTTLYGITNELLSSLFSSLKTSLPSGEHQALEALRAAFTIDEDEYLPPPTTALPDTLAFPIHALDDLLRHDIPTPSTPANGTKTPDILGLVISPPTALLRSQVLTTGLTKTYTNNDFRQLRQTPSARQNTSRLPSMHGARSTLFRNSGIFVLIVE</sequence>
<name>A0A9P7KKV8_9AGAR</name>
<evidence type="ECO:0000313" key="1">
    <source>
        <dbReference type="EMBL" id="KAG5652095.1"/>
    </source>
</evidence>
<dbReference type="Proteomes" id="UP000717328">
    <property type="component" value="Unassembled WGS sequence"/>
</dbReference>
<dbReference type="AlphaFoldDB" id="A0A9P7KKV8"/>
<gene>
    <name evidence="1" type="ORF">H0H81_006315</name>
</gene>
<comment type="caution">
    <text evidence="1">The sequence shown here is derived from an EMBL/GenBank/DDBJ whole genome shotgun (WGS) entry which is preliminary data.</text>
</comment>
<protein>
    <submittedName>
        <fullName evidence="1">Uncharacterized protein</fullName>
    </submittedName>
</protein>
<keyword evidence="2" id="KW-1185">Reference proteome</keyword>
<reference evidence="1" key="2">
    <citation type="submission" date="2021-10" db="EMBL/GenBank/DDBJ databases">
        <title>Phylogenomics reveals ancestral predisposition of the termite-cultivated fungus Termitomyces towards a domesticated lifestyle.</title>
        <authorList>
            <person name="Auxier B."/>
            <person name="Grum-Grzhimaylo A."/>
            <person name="Cardenas M.E."/>
            <person name="Lodge J.D."/>
            <person name="Laessoe T."/>
            <person name="Pedersen O."/>
            <person name="Smith M.E."/>
            <person name="Kuyper T.W."/>
            <person name="Franco-Molano E.A."/>
            <person name="Baroni T.J."/>
            <person name="Aanen D.K."/>
        </authorList>
    </citation>
    <scope>NUCLEOTIDE SEQUENCE</scope>
    <source>
        <strain evidence="1">D49</strain>
    </source>
</reference>
<dbReference type="EMBL" id="JABCKI010000162">
    <property type="protein sequence ID" value="KAG5652095.1"/>
    <property type="molecule type" value="Genomic_DNA"/>
</dbReference>